<dbReference type="PANTHER" id="PTHR11122">
    <property type="entry name" value="APOSPORY-ASSOCIATED PROTEIN C-RELATED"/>
    <property type="match status" value="1"/>
</dbReference>
<dbReference type="Proteomes" id="UP001497392">
    <property type="component" value="Unassembled WGS sequence"/>
</dbReference>
<feature type="compositionally biased region" description="Pro residues" evidence="1">
    <location>
        <begin position="105"/>
        <end position="130"/>
    </location>
</feature>
<proteinExistence type="predicted"/>
<sequence>MHTSKCSHLSGHDSTRAQPLGRSCRLRPAKIQRSFGKRTPCKAGTAVADPRSRSLQDMHISIPGITSAGQVLAAGLAKHLQTRSQLPDDWQPLASSSQPQAVMPKAPPEWTPPTDPSGPTAPPEFTPPRDPGSVPGTVPEFEPPEQAPPGRTRPADPPSPGRPARPEPDEIPDPERDPLRTPERRRETGDPDETDPSPEPETAPASQNLMEAVHAYVQDCQEVYDYEDSRGGGISIGLGPNNCPAVLLWHPTGYTATVNMHGANVTSWRRPDGLDILHMRPDSPFNGTSPILGGIPLVFPQYGRASGVAAYAGVGNPAVPTHGFLSHLHWTLVDAGGSDPDAEDPCPTVVLEAESTTETYAVWPYHFRAVYTVSLMFTDDEPQDPLLMGPEVRPRFQSDYEEQLEGSSAPEPAVAMAKRSRGRPAKSGKWQQLSDKGTLDTEEAIAEQQQEEDERNGPVIAPTPVQLKCTLEILNEDDKPFSFEAALQSHVGTHEVRLMEALGFKGKLMLNCDASPDRPLLRMCDEESSTYGETQVDRVYLDAATQGKGPVYVAPGHNEFLLEYMNRGGFRDMGVWNPLAELPDPSLHRNFVTYASGAIARPVKLKPQEAWVGEMVIRLHEATSGSLSPEDDGTGAEE</sequence>
<dbReference type="Gene3D" id="2.70.98.10">
    <property type="match status" value="2"/>
</dbReference>
<dbReference type="InterPro" id="IPR014718">
    <property type="entry name" value="GH-type_carb-bd"/>
</dbReference>
<accession>A0ABP1FQA7</accession>
<evidence type="ECO:0000313" key="2">
    <source>
        <dbReference type="EMBL" id="CAL5222130.1"/>
    </source>
</evidence>
<keyword evidence="3" id="KW-1185">Reference proteome</keyword>
<evidence type="ECO:0000313" key="3">
    <source>
        <dbReference type="Proteomes" id="UP001497392"/>
    </source>
</evidence>
<reference evidence="2 3" key="1">
    <citation type="submission" date="2024-06" db="EMBL/GenBank/DDBJ databases">
        <authorList>
            <person name="Kraege A."/>
            <person name="Thomma B."/>
        </authorList>
    </citation>
    <scope>NUCLEOTIDE SEQUENCE [LARGE SCALE GENOMIC DNA]</scope>
</reference>
<dbReference type="SUPFAM" id="SSF74650">
    <property type="entry name" value="Galactose mutarotase-like"/>
    <property type="match status" value="2"/>
</dbReference>
<dbReference type="Pfam" id="PF01263">
    <property type="entry name" value="Aldose_epim"/>
    <property type="match status" value="1"/>
</dbReference>
<dbReference type="PANTHER" id="PTHR11122:SF13">
    <property type="entry name" value="GLUCOSE-6-PHOSPHATE 1-EPIMERASE"/>
    <property type="match status" value="1"/>
</dbReference>
<gene>
    <name evidence="2" type="primary">g4449</name>
    <name evidence="2" type="ORF">VP750_LOCUS3789</name>
</gene>
<dbReference type="InterPro" id="IPR011013">
    <property type="entry name" value="Gal_mutarotase_sf_dom"/>
</dbReference>
<evidence type="ECO:0000256" key="1">
    <source>
        <dbReference type="SAM" id="MobiDB-lite"/>
    </source>
</evidence>
<comment type="caution">
    <text evidence="2">The sequence shown here is derived from an EMBL/GenBank/DDBJ whole genome shotgun (WGS) entry which is preliminary data.</text>
</comment>
<dbReference type="InterPro" id="IPR008183">
    <property type="entry name" value="Aldose_1/G6P_1-epimerase"/>
</dbReference>
<feature type="region of interest" description="Disordered" evidence="1">
    <location>
        <begin position="1"/>
        <end position="55"/>
    </location>
</feature>
<protein>
    <submittedName>
        <fullName evidence="2">G4449 protein</fullName>
    </submittedName>
</protein>
<feature type="compositionally biased region" description="Acidic residues" evidence="1">
    <location>
        <begin position="440"/>
        <end position="454"/>
    </location>
</feature>
<dbReference type="EMBL" id="CAXHTA020000006">
    <property type="protein sequence ID" value="CAL5222130.1"/>
    <property type="molecule type" value="Genomic_DNA"/>
</dbReference>
<feature type="compositionally biased region" description="Basic and acidic residues" evidence="1">
    <location>
        <begin position="164"/>
        <end position="189"/>
    </location>
</feature>
<feature type="region of interest" description="Disordered" evidence="1">
    <location>
        <begin position="399"/>
        <end position="461"/>
    </location>
</feature>
<feature type="compositionally biased region" description="Basic residues" evidence="1">
    <location>
        <begin position="24"/>
        <end position="40"/>
    </location>
</feature>
<name>A0ABP1FQA7_9CHLO</name>
<organism evidence="2 3">
    <name type="scientific">Coccomyxa viridis</name>
    <dbReference type="NCBI Taxonomy" id="1274662"/>
    <lineage>
        <taxon>Eukaryota</taxon>
        <taxon>Viridiplantae</taxon>
        <taxon>Chlorophyta</taxon>
        <taxon>core chlorophytes</taxon>
        <taxon>Trebouxiophyceae</taxon>
        <taxon>Trebouxiophyceae incertae sedis</taxon>
        <taxon>Coccomyxaceae</taxon>
        <taxon>Coccomyxa</taxon>
    </lineage>
</organism>
<feature type="region of interest" description="Disordered" evidence="1">
    <location>
        <begin position="87"/>
        <end position="204"/>
    </location>
</feature>